<dbReference type="VEuPathDB" id="VectorBase:PPAI004866"/>
<feature type="compositionally biased region" description="Basic and acidic residues" evidence="3">
    <location>
        <begin position="282"/>
        <end position="294"/>
    </location>
</feature>
<dbReference type="AlphaFoldDB" id="A0A1B0EX75"/>
<feature type="compositionally biased region" description="Basic and acidic residues" evidence="3">
    <location>
        <begin position="175"/>
        <end position="192"/>
    </location>
</feature>
<feature type="compositionally biased region" description="Basic and acidic residues" evidence="3">
    <location>
        <begin position="66"/>
        <end position="92"/>
    </location>
</feature>
<evidence type="ECO:0000256" key="1">
    <source>
        <dbReference type="ARBA" id="ARBA00006903"/>
    </source>
</evidence>
<feature type="compositionally biased region" description="Basic and acidic residues" evidence="3">
    <location>
        <begin position="724"/>
        <end position="736"/>
    </location>
</feature>
<feature type="compositionally biased region" description="Basic and acidic residues" evidence="3">
    <location>
        <begin position="99"/>
        <end position="110"/>
    </location>
</feature>
<evidence type="ECO:0000313" key="5">
    <source>
        <dbReference type="Proteomes" id="UP000092462"/>
    </source>
</evidence>
<name>A0A1B0EX75_PHLPP</name>
<sequence length="1138" mass="125869">MSSSEGEFESADEDFAVEEKKSAKKEKEESVSVKITSDNKNQIVARKSSSEIQSGLLEAIADVKIDTSAEEHSSNEPEIQEKSPEKEDDSKKSNKRSVRKIEKPSREGKPKPMKLGMKLKSPTGPREPSTKESAPFTVVQAPPEPKIVPQDEPRDPEKQSNDGWDFDDWGDSDAIDSKKDQGEAEDKDGWDRDDWESDDWEKPTKFDTEDSKKSGGENLYSVFPVLSEISQQKPSEAEKNSGIFQNLSRMIKTTQASSSYDTFPVLGELGTKQTFSEPPQDEMQKPREKEEEKLSSVLDKLSNDTSKSQSWGWKPWGGFSTLLSTASEGVATLTHGLSSVIETGMGVPDPADLARAQKEEAAKRGEGEPDGTVTPSSETSDSSKKSEERSLKFGQLVSGVQQIGNKVISGGLDTLEGIGKKTMTILQENDPGLMNKRKIKVTMSSSEGEFESADEDFAVEEKKSAKKEKEESVSVKITSDNKNQIVARKSSSEIQSGLLEAIADVKIDTSAEEHSSREPEIQEKSPEKEDDSKKSNKRSVRKIEKPSREGKPKPMKLGMKLNSPTGPREPSSKESAPFTVVQAPPEPKIVPQAEPKDPEKQSNDGWDFDDWGDSDAIDSKKDQSEAEDKDGWDRDDWESDDWEKPTKFDTEDSKKSGGENLYSVFPVLSEISQQKPSEVEKNSGIFQNLSRMIKTSQASSSYDTFPVLGELGTKQTFSEPPQDEMQKPKEKEEEKLSSVLDKLSNDTSKSQSWGWKPWGGFSTLLSTASEGVATLTHGLSSVIETGMGVPDPADLARAQKEEAAKRGEGEPDGTVTPSSETSDSSKKSEERSLKFGQLVSGVQQIGNKVISGGLDTLEGIGKKTMTILQENDPGLMNKRKMLGLESERPTEETERQMKQMHKHLYRKQLHFETLFDDYCGLVHLEALEILSKQCVLKLQSLLAPLTGKALQEMQETIGEVKELCELPEMEADDADGMHTVEELREKFGTAVEDLGIEVDFREILESWQSYTNWLMEKNMKQSREIHDKALHCLAETTALCVCKMHKLAELILVLDHHSTANEADSLVQLTTIFCWHLNGIAARFGDLLSGPGVSVNPDEEADDPNSLITSIFLEGSNSTSYVQNAFQLFIPILQLGAA</sequence>
<feature type="compositionally biased region" description="Basic and acidic residues" evidence="3">
    <location>
        <begin position="149"/>
        <end position="160"/>
    </location>
</feature>
<comment type="similarity">
    <text evidence="1">Belongs to the FAM114 family.</text>
</comment>
<evidence type="ECO:0008006" key="6">
    <source>
        <dbReference type="Google" id="ProtNLM"/>
    </source>
</evidence>
<feature type="compositionally biased region" description="Acidic residues" evidence="3">
    <location>
        <begin position="606"/>
        <end position="616"/>
    </location>
</feature>
<feature type="compositionally biased region" description="Basic and acidic residues" evidence="3">
    <location>
        <begin position="508"/>
        <end position="534"/>
    </location>
</feature>
<dbReference type="InterPro" id="IPR007998">
    <property type="entry name" value="DUF719"/>
</dbReference>
<dbReference type="Pfam" id="PF05334">
    <property type="entry name" value="DUF719"/>
    <property type="match status" value="2"/>
</dbReference>
<feature type="compositionally biased region" description="Acidic residues" evidence="3">
    <location>
        <begin position="164"/>
        <end position="174"/>
    </location>
</feature>
<feature type="compositionally biased region" description="Basic and acidic residues" evidence="3">
    <location>
        <begin position="17"/>
        <end position="31"/>
    </location>
</feature>
<feature type="compositionally biased region" description="Basic and acidic residues" evidence="3">
    <location>
        <begin position="642"/>
        <end position="657"/>
    </location>
</feature>
<keyword evidence="2" id="KW-0597">Phosphoprotein</keyword>
<dbReference type="EMBL" id="AJVK01029491">
    <property type="status" value="NOT_ANNOTATED_CDS"/>
    <property type="molecule type" value="Genomic_DNA"/>
</dbReference>
<feature type="region of interest" description="Disordered" evidence="3">
    <location>
        <begin position="66"/>
        <end position="218"/>
    </location>
</feature>
<dbReference type="Proteomes" id="UP000092462">
    <property type="component" value="Unassembled WGS sequence"/>
</dbReference>
<feature type="compositionally biased region" description="Basic and acidic residues" evidence="3">
    <location>
        <begin position="381"/>
        <end position="390"/>
    </location>
</feature>
<proteinExistence type="inferred from homology"/>
<evidence type="ECO:0000256" key="3">
    <source>
        <dbReference type="SAM" id="MobiDB-lite"/>
    </source>
</evidence>
<feature type="compositionally biased region" description="Basic and acidic residues" evidence="3">
    <location>
        <begin position="463"/>
        <end position="473"/>
    </location>
</feature>
<feature type="compositionally biased region" description="Basic and acidic residues" evidence="3">
    <location>
        <begin position="798"/>
        <end position="809"/>
    </location>
</feature>
<dbReference type="EMBL" id="AJVK01029492">
    <property type="status" value="NOT_ANNOTATED_CDS"/>
    <property type="molecule type" value="Genomic_DNA"/>
</dbReference>
<feature type="compositionally biased region" description="Basic and acidic residues" evidence="3">
    <location>
        <begin position="355"/>
        <end position="367"/>
    </location>
</feature>
<feature type="region of interest" description="Disordered" evidence="3">
    <location>
        <begin position="508"/>
        <end position="660"/>
    </location>
</feature>
<accession>A0A1B0EX75</accession>
<feature type="compositionally biased region" description="Basic and acidic residues" evidence="3">
    <location>
        <begin position="823"/>
        <end position="832"/>
    </location>
</feature>
<feature type="region of interest" description="Disordered" evidence="3">
    <location>
        <begin position="463"/>
        <end position="494"/>
    </location>
</feature>
<feature type="region of interest" description="Disordered" evidence="3">
    <location>
        <begin position="712"/>
        <end position="753"/>
    </location>
</feature>
<dbReference type="PANTHER" id="PTHR12842">
    <property type="entry name" value="FI01459P"/>
    <property type="match status" value="1"/>
</dbReference>
<feature type="region of interest" description="Disordered" evidence="3">
    <location>
        <begin position="341"/>
        <end position="390"/>
    </location>
</feature>
<organism evidence="4 5">
    <name type="scientific">Phlebotomus papatasi</name>
    <name type="common">Sandfly</name>
    <dbReference type="NCBI Taxonomy" id="29031"/>
    <lineage>
        <taxon>Eukaryota</taxon>
        <taxon>Metazoa</taxon>
        <taxon>Ecdysozoa</taxon>
        <taxon>Arthropoda</taxon>
        <taxon>Hexapoda</taxon>
        <taxon>Insecta</taxon>
        <taxon>Pterygota</taxon>
        <taxon>Neoptera</taxon>
        <taxon>Endopterygota</taxon>
        <taxon>Diptera</taxon>
        <taxon>Nematocera</taxon>
        <taxon>Psychodoidea</taxon>
        <taxon>Psychodidae</taxon>
        <taxon>Phlebotomus</taxon>
        <taxon>Phlebotomus</taxon>
    </lineage>
</organism>
<feature type="compositionally biased region" description="Basic and acidic residues" evidence="3">
    <location>
        <begin position="617"/>
        <end position="634"/>
    </location>
</feature>
<dbReference type="VEuPathDB" id="VectorBase:PPAPM1_003073"/>
<feature type="compositionally biased region" description="Basic and acidic residues" evidence="3">
    <location>
        <begin position="200"/>
        <end position="215"/>
    </location>
</feature>
<dbReference type="PANTHER" id="PTHR12842:SF6">
    <property type="entry name" value="FI01459P"/>
    <property type="match status" value="1"/>
</dbReference>
<evidence type="ECO:0000256" key="2">
    <source>
        <dbReference type="ARBA" id="ARBA00022553"/>
    </source>
</evidence>
<reference evidence="4" key="1">
    <citation type="submission" date="2022-08" db="UniProtKB">
        <authorList>
            <consortium name="EnsemblMetazoa"/>
        </authorList>
    </citation>
    <scope>IDENTIFICATION</scope>
    <source>
        <strain evidence="4">Israel</strain>
    </source>
</reference>
<dbReference type="EnsemblMetazoa" id="PPAI004866-RA">
    <property type="protein sequence ID" value="PPAI004866-PA"/>
    <property type="gene ID" value="PPAI004866"/>
</dbReference>
<protein>
    <recommendedName>
        <fullName evidence="6">Protein FAM114A2</fullName>
    </recommendedName>
</protein>
<feature type="region of interest" description="Disordered" evidence="3">
    <location>
        <begin position="1"/>
        <end position="53"/>
    </location>
</feature>
<keyword evidence="5" id="KW-1185">Reference proteome</keyword>
<evidence type="ECO:0000313" key="4">
    <source>
        <dbReference type="EnsemblMetazoa" id="PPAI004866-PA"/>
    </source>
</evidence>
<feature type="compositionally biased region" description="Acidic residues" evidence="3">
    <location>
        <begin position="1"/>
        <end position="16"/>
    </location>
</feature>
<feature type="region of interest" description="Disordered" evidence="3">
    <location>
        <begin position="798"/>
        <end position="832"/>
    </location>
</feature>
<feature type="region of interest" description="Disordered" evidence="3">
    <location>
        <begin position="269"/>
        <end position="310"/>
    </location>
</feature>
<feature type="compositionally biased region" description="Basic and acidic residues" evidence="3">
    <location>
        <begin position="541"/>
        <end position="552"/>
    </location>
</feature>